<dbReference type="SUPFAM" id="SSF56281">
    <property type="entry name" value="Metallo-hydrolase/oxidoreductase"/>
    <property type="match status" value="1"/>
</dbReference>
<feature type="domain" description="Metallo-beta-lactamase" evidence="1">
    <location>
        <begin position="92"/>
        <end position="292"/>
    </location>
</feature>
<keyword evidence="3" id="KW-1185">Reference proteome</keyword>
<sequence>MGTLVSGDTTMLRRASKVGRRFVNPVPTVIGGLSTIFKVLPHYLFNKAETVPAKALGPFTTDVSVYAAAPASGLRVTWMGHSSLLMEIDGLRVLIDPMWDERASPTRWMGPKRFFAAPMRLEELPAVDVVLVSHDHFDHLGEATIRGLARLDSMREAKWVTSLGVGELLQGFGVDAGRVTELDWTQSISVGGVEIIAVPSRHFSGRSLFNRFETLWSAFVFRGPKHNVYFGADSGWWDGFAEIGAVYGPFDLTMLEIGAFDALWDGIHLGPDGAARAFEALGGKGLMMPIHWGLFDLALHAWRQPITRLLELAEERGIRLWAPEPGRATEVVGGVEVRSDWWKVK</sequence>
<gene>
    <name evidence="2" type="ORF">HDF09_000727</name>
</gene>
<dbReference type="GO" id="GO:0005737">
    <property type="term" value="C:cytoplasm"/>
    <property type="evidence" value="ECO:0007669"/>
    <property type="project" value="TreeGrafter"/>
</dbReference>
<dbReference type="Pfam" id="PF12706">
    <property type="entry name" value="Lactamase_B_2"/>
    <property type="match status" value="1"/>
</dbReference>
<reference evidence="2" key="1">
    <citation type="submission" date="2020-08" db="EMBL/GenBank/DDBJ databases">
        <title>Genomic Encyclopedia of Type Strains, Phase IV (KMG-V): Genome sequencing to study the core and pangenomes of soil and plant-associated prokaryotes.</title>
        <authorList>
            <person name="Whitman W."/>
        </authorList>
    </citation>
    <scope>NUCLEOTIDE SEQUENCE [LARGE SCALE GENOMIC DNA]</scope>
    <source>
        <strain evidence="2">M8UP27</strain>
    </source>
</reference>
<dbReference type="Proteomes" id="UP000568106">
    <property type="component" value="Unassembled WGS sequence"/>
</dbReference>
<accession>A0A7W8MQB5</accession>
<evidence type="ECO:0000313" key="3">
    <source>
        <dbReference type="Proteomes" id="UP000568106"/>
    </source>
</evidence>
<name>A0A7W8MQB5_9BACT</name>
<dbReference type="PANTHER" id="PTHR15032:SF4">
    <property type="entry name" value="N-ACYL-PHOSPHATIDYLETHANOLAMINE-HYDROLYZING PHOSPHOLIPASE D"/>
    <property type="match status" value="1"/>
</dbReference>
<organism evidence="2 3">
    <name type="scientific">Tunturiibacter empetritectus</name>
    <dbReference type="NCBI Taxonomy" id="3069691"/>
    <lineage>
        <taxon>Bacteria</taxon>
        <taxon>Pseudomonadati</taxon>
        <taxon>Acidobacteriota</taxon>
        <taxon>Terriglobia</taxon>
        <taxon>Terriglobales</taxon>
        <taxon>Acidobacteriaceae</taxon>
        <taxon>Tunturiibacter</taxon>
    </lineage>
</organism>
<comment type="caution">
    <text evidence="2">The sequence shown here is derived from an EMBL/GenBank/DDBJ whole genome shotgun (WGS) entry which is preliminary data.</text>
</comment>
<dbReference type="InterPro" id="IPR001279">
    <property type="entry name" value="Metallo-B-lactamas"/>
</dbReference>
<dbReference type="AlphaFoldDB" id="A0A7W8MQB5"/>
<dbReference type="EMBL" id="JACHDY010000001">
    <property type="protein sequence ID" value="MBB5316077.1"/>
    <property type="molecule type" value="Genomic_DNA"/>
</dbReference>
<dbReference type="Gene3D" id="3.60.15.10">
    <property type="entry name" value="Ribonuclease Z/Hydroxyacylglutathione hydrolase-like"/>
    <property type="match status" value="1"/>
</dbReference>
<evidence type="ECO:0000259" key="1">
    <source>
        <dbReference type="Pfam" id="PF12706"/>
    </source>
</evidence>
<protein>
    <submittedName>
        <fullName evidence="2">L-ascorbate metabolism protein UlaG (Beta-lactamase superfamily)</fullName>
    </submittedName>
</protein>
<proteinExistence type="predicted"/>
<evidence type="ECO:0000313" key="2">
    <source>
        <dbReference type="EMBL" id="MBB5316077.1"/>
    </source>
</evidence>
<dbReference type="InterPro" id="IPR036866">
    <property type="entry name" value="RibonucZ/Hydroxyglut_hydro"/>
</dbReference>
<dbReference type="PANTHER" id="PTHR15032">
    <property type="entry name" value="N-ACYL-PHOSPHATIDYLETHANOLAMINE-HYDROLYZING PHOSPHOLIPASE D"/>
    <property type="match status" value="1"/>
</dbReference>